<evidence type="ECO:0000313" key="2">
    <source>
        <dbReference type="EMBL" id="MBR0575042.1"/>
    </source>
</evidence>
<dbReference type="NCBIfam" id="TIGR04370">
    <property type="entry name" value="glyco_rpt_poly"/>
    <property type="match status" value="1"/>
</dbReference>
<feature type="transmembrane region" description="Helical" evidence="1">
    <location>
        <begin position="398"/>
        <end position="417"/>
    </location>
</feature>
<feature type="transmembrane region" description="Helical" evidence="1">
    <location>
        <begin position="39"/>
        <end position="58"/>
    </location>
</feature>
<keyword evidence="1" id="KW-1133">Transmembrane helix</keyword>
<keyword evidence="1" id="KW-0472">Membrane</keyword>
<feature type="transmembrane region" description="Helical" evidence="1">
    <location>
        <begin position="262"/>
        <end position="279"/>
    </location>
</feature>
<feature type="transmembrane region" description="Helical" evidence="1">
    <location>
        <begin position="222"/>
        <end position="250"/>
    </location>
</feature>
<feature type="transmembrane region" description="Helical" evidence="1">
    <location>
        <begin position="12"/>
        <end position="33"/>
    </location>
</feature>
<evidence type="ECO:0000313" key="3">
    <source>
        <dbReference type="Proteomes" id="UP000675379"/>
    </source>
</evidence>
<evidence type="ECO:0000256" key="1">
    <source>
        <dbReference type="SAM" id="Phobius"/>
    </source>
</evidence>
<organism evidence="2 3">
    <name type="scientific">Proteiniclasticum sediminis</name>
    <dbReference type="NCBI Taxonomy" id="2804028"/>
    <lineage>
        <taxon>Bacteria</taxon>
        <taxon>Bacillati</taxon>
        <taxon>Bacillota</taxon>
        <taxon>Clostridia</taxon>
        <taxon>Eubacteriales</taxon>
        <taxon>Clostridiaceae</taxon>
        <taxon>Proteiniclasticum</taxon>
    </lineage>
</organism>
<feature type="transmembrane region" description="Helical" evidence="1">
    <location>
        <begin position="452"/>
        <end position="471"/>
    </location>
</feature>
<proteinExistence type="predicted"/>
<dbReference type="RefSeq" id="WP_211799565.1">
    <property type="nucleotide sequence ID" value="NZ_JAGSCS010000002.1"/>
</dbReference>
<protein>
    <submittedName>
        <fullName evidence="2">Oligosaccharide repeat unit polymerase</fullName>
    </submittedName>
</protein>
<comment type="caution">
    <text evidence="2">The sequence shown here is derived from an EMBL/GenBank/DDBJ whole genome shotgun (WGS) entry which is preliminary data.</text>
</comment>
<feature type="transmembrane region" description="Helical" evidence="1">
    <location>
        <begin position="188"/>
        <end position="210"/>
    </location>
</feature>
<keyword evidence="1" id="KW-0812">Transmembrane</keyword>
<accession>A0A941CMZ4</accession>
<keyword evidence="3" id="KW-1185">Reference proteome</keyword>
<sequence>MELKKGQKTITGWNQVLWESLIIAVIYLIGYLLSTTLTILAALGLVASAIVLYFYYSFHGERSFLKLKAVFSGVWLFTTGIAQFQFLSYQEPWSSTTWLNMGLAHVTFVAGINLSATLFPSIENFLNGKVKSKAQRKFQIGSTDEKLFLVATVSSIIGILAFVANVMIKGYIPFFVINTNQNAYVDFYSRVHVFFVASLASVGVSFYCLINCTLAKWKKVTLAVYMFILVLVIPTLLVQRGAYIIASIVLTASIYAMSSKKFWVLIICGIFIVSGYLAGSSLRGYSDAQLAAFFPTKDAEPSPDDEEITANPGINFQISPKLSFLYSYLTVSHDNFNSLVEQKTESTYGLYQIKPFNVVLRSSFIDEELEVQDEKLEDYRVLHHLTTFNLISMAYMDFGTAGVFLFTLLWSFAFGLVETYYNRYKGPFSIAAYAVCLVPTALSFFDPWMSNFVPWLLWGTVFLMFLGASLTRKRQPKLKND</sequence>
<dbReference type="AlphaFoldDB" id="A0A941CMZ4"/>
<name>A0A941CMZ4_9CLOT</name>
<feature type="transmembrane region" description="Helical" evidence="1">
    <location>
        <begin position="102"/>
        <end position="126"/>
    </location>
</feature>
<gene>
    <name evidence="2" type="ORF">KCG48_01680</name>
</gene>
<feature type="transmembrane region" description="Helical" evidence="1">
    <location>
        <begin position="147"/>
        <end position="168"/>
    </location>
</feature>
<reference evidence="2" key="1">
    <citation type="submission" date="2021-04" db="EMBL/GenBank/DDBJ databases">
        <title>Proteiniclasticum sedimins sp. nov., an obligate anaerobic bacterium isolated from anaerobic sludge.</title>
        <authorList>
            <person name="Liu J."/>
        </authorList>
    </citation>
    <scope>NUCLEOTIDE SEQUENCE</scope>
    <source>
        <strain evidence="2">BAD-10</strain>
    </source>
</reference>
<dbReference type="EMBL" id="JAGSCS010000002">
    <property type="protein sequence ID" value="MBR0575042.1"/>
    <property type="molecule type" value="Genomic_DNA"/>
</dbReference>
<dbReference type="Proteomes" id="UP000675379">
    <property type="component" value="Unassembled WGS sequence"/>
</dbReference>
<feature type="transmembrane region" description="Helical" evidence="1">
    <location>
        <begin position="70"/>
        <end position="90"/>
    </location>
</feature>